<evidence type="ECO:0000256" key="8">
    <source>
        <dbReference type="PIRNR" id="PIRNR000485"/>
    </source>
</evidence>
<evidence type="ECO:0000256" key="11">
    <source>
        <dbReference type="PIRSR" id="PIRSR000485-3"/>
    </source>
</evidence>
<keyword evidence="7" id="KW-0004">4Fe-4S</keyword>
<dbReference type="InterPro" id="IPR029057">
    <property type="entry name" value="PRTase-like"/>
</dbReference>
<feature type="binding site" evidence="7 11">
    <location>
        <position position="445"/>
    </location>
    <ligand>
        <name>[4Fe-4S] cluster</name>
        <dbReference type="ChEBI" id="CHEBI:49883"/>
    </ligand>
</feature>
<dbReference type="InterPro" id="IPR035584">
    <property type="entry name" value="PurF_N"/>
</dbReference>
<keyword evidence="14" id="KW-1185">Reference proteome</keyword>
<evidence type="ECO:0000259" key="12">
    <source>
        <dbReference type="PROSITE" id="PS51278"/>
    </source>
</evidence>
<organism evidence="13 14">
    <name type="scientific">Anaeromicrobium sediminis</name>
    <dbReference type="NCBI Taxonomy" id="1478221"/>
    <lineage>
        <taxon>Bacteria</taxon>
        <taxon>Bacillati</taxon>
        <taxon>Bacillota</taxon>
        <taxon>Clostridia</taxon>
        <taxon>Peptostreptococcales</taxon>
        <taxon>Thermotaleaceae</taxon>
        <taxon>Anaeromicrobium</taxon>
    </lineage>
</organism>
<dbReference type="EC" id="2.4.2.14" evidence="7"/>
<dbReference type="GO" id="GO:0006189">
    <property type="term" value="P:'de novo' IMP biosynthetic process"/>
    <property type="evidence" value="ECO:0007669"/>
    <property type="project" value="UniProtKB-UniRule"/>
</dbReference>
<comment type="pathway">
    <text evidence="1 7 8">Purine metabolism; IMP biosynthesis via de novo pathway; N(1)-(5-phospho-D-ribosyl)glycinamide from 5-phospho-alpha-D-ribose 1-diphosphate: step 1/2.</text>
</comment>
<dbReference type="PANTHER" id="PTHR11907">
    <property type="entry name" value="AMIDOPHOSPHORIBOSYLTRANSFERASE"/>
    <property type="match status" value="1"/>
</dbReference>
<keyword evidence="3 7" id="KW-0328">Glycosyltransferase</keyword>
<feature type="binding site" evidence="7 10">
    <location>
        <position position="292"/>
    </location>
    <ligand>
        <name>Mg(2+)</name>
        <dbReference type="ChEBI" id="CHEBI:18420"/>
    </ligand>
</feature>
<comment type="cofactor">
    <cofactor evidence="7 10">
        <name>Mg(2+)</name>
        <dbReference type="ChEBI" id="CHEBI:18420"/>
    </cofactor>
    <text evidence="7 10">Binds 1 Mg(2+) ion per subunit.</text>
</comment>
<dbReference type="PROSITE" id="PS51278">
    <property type="entry name" value="GATASE_TYPE_2"/>
    <property type="match status" value="1"/>
</dbReference>
<keyword evidence="6 7" id="KW-0315">Glutamine amidotransferase</keyword>
<dbReference type="GO" id="GO:0009113">
    <property type="term" value="P:purine nucleobase biosynthetic process"/>
    <property type="evidence" value="ECO:0007669"/>
    <property type="project" value="UniProtKB-UniRule"/>
</dbReference>
<evidence type="ECO:0000256" key="7">
    <source>
        <dbReference type="HAMAP-Rule" id="MF_01931"/>
    </source>
</evidence>
<proteinExistence type="inferred from homology"/>
<comment type="cofactor">
    <cofactor evidence="7 11">
        <name>[4Fe-4S] cluster</name>
        <dbReference type="ChEBI" id="CHEBI:49883"/>
    </cofactor>
    <text evidence="7 11">Binds 1 [4Fe-4S] cluster per subunit.</text>
</comment>
<keyword evidence="7 11" id="KW-0411">Iron-sulfur</keyword>
<dbReference type="SUPFAM" id="SSF53271">
    <property type="entry name" value="PRTase-like"/>
    <property type="match status" value="1"/>
</dbReference>
<name>A0A267MIN0_9FIRM</name>
<feature type="domain" description="Glutamine amidotransferase type-2" evidence="12">
    <location>
        <begin position="10"/>
        <end position="230"/>
    </location>
</feature>
<dbReference type="GO" id="GO:0051539">
    <property type="term" value="F:4 iron, 4 sulfur cluster binding"/>
    <property type="evidence" value="ECO:0007669"/>
    <property type="project" value="UniProtKB-KW"/>
</dbReference>
<keyword evidence="7 10" id="KW-0460">Magnesium</keyword>
<evidence type="ECO:0000256" key="4">
    <source>
        <dbReference type="ARBA" id="ARBA00022679"/>
    </source>
</evidence>
<dbReference type="UniPathway" id="UPA00074">
    <property type="reaction ID" value="UER00124"/>
</dbReference>
<comment type="catalytic activity">
    <reaction evidence="7 8">
        <text>5-phospho-beta-D-ribosylamine + L-glutamate + diphosphate = 5-phospho-alpha-D-ribose 1-diphosphate + L-glutamine + H2O</text>
        <dbReference type="Rhea" id="RHEA:14905"/>
        <dbReference type="ChEBI" id="CHEBI:15377"/>
        <dbReference type="ChEBI" id="CHEBI:29985"/>
        <dbReference type="ChEBI" id="CHEBI:33019"/>
        <dbReference type="ChEBI" id="CHEBI:58017"/>
        <dbReference type="ChEBI" id="CHEBI:58359"/>
        <dbReference type="ChEBI" id="CHEBI:58681"/>
        <dbReference type="EC" id="2.4.2.14"/>
    </reaction>
</comment>
<evidence type="ECO:0000313" key="13">
    <source>
        <dbReference type="EMBL" id="PAB59272.1"/>
    </source>
</evidence>
<dbReference type="InterPro" id="IPR005854">
    <property type="entry name" value="PurF"/>
</dbReference>
<evidence type="ECO:0000256" key="3">
    <source>
        <dbReference type="ARBA" id="ARBA00022676"/>
    </source>
</evidence>
<dbReference type="OrthoDB" id="9801213at2"/>
<dbReference type="HAMAP" id="MF_01931">
    <property type="entry name" value="PurF"/>
    <property type="match status" value="1"/>
</dbReference>
<dbReference type="Pfam" id="PF13522">
    <property type="entry name" value="GATase_6"/>
    <property type="match status" value="1"/>
</dbReference>
<dbReference type="Pfam" id="PF00156">
    <property type="entry name" value="Pribosyltran"/>
    <property type="match status" value="1"/>
</dbReference>
<feature type="binding site" evidence="7 11">
    <location>
        <position position="391"/>
    </location>
    <ligand>
        <name>[4Fe-4S] cluster</name>
        <dbReference type="ChEBI" id="CHEBI:49883"/>
    </ligand>
</feature>
<dbReference type="EMBL" id="NIBG01000008">
    <property type="protein sequence ID" value="PAB59272.1"/>
    <property type="molecule type" value="Genomic_DNA"/>
</dbReference>
<dbReference type="Proteomes" id="UP000216024">
    <property type="component" value="Unassembled WGS sequence"/>
</dbReference>
<dbReference type="AlphaFoldDB" id="A0A267MIN0"/>
<keyword evidence="7 10" id="KW-0479">Metal-binding</keyword>
<dbReference type="InterPro" id="IPR017932">
    <property type="entry name" value="GATase_2_dom"/>
</dbReference>
<feature type="binding site" evidence="7 10">
    <location>
        <position position="355"/>
    </location>
    <ligand>
        <name>Mg(2+)</name>
        <dbReference type="ChEBI" id="CHEBI:18420"/>
    </ligand>
</feature>
<evidence type="ECO:0000256" key="1">
    <source>
        <dbReference type="ARBA" id="ARBA00005209"/>
    </source>
</evidence>
<dbReference type="RefSeq" id="WP_095133652.1">
    <property type="nucleotide sequence ID" value="NZ_NIBG01000008.1"/>
</dbReference>
<protein>
    <recommendedName>
        <fullName evidence="7">Amidophosphoribosyltransferase</fullName>
        <shortName evidence="7">ATase</shortName>
        <ecNumber evidence="7">2.4.2.14</ecNumber>
    </recommendedName>
    <alternativeName>
        <fullName evidence="7">Glutamine phosphoribosylpyrophosphate amidotransferase</fullName>
        <shortName evidence="7">GPATase</shortName>
    </alternativeName>
</protein>
<gene>
    <name evidence="7 13" type="primary">purF</name>
    <name evidence="13" type="ORF">CCE28_10420</name>
</gene>
<dbReference type="PIRSF" id="PIRSF000485">
    <property type="entry name" value="Amd_phspho_trans"/>
    <property type="match status" value="1"/>
</dbReference>
<keyword evidence="7 11" id="KW-0408">Iron</keyword>
<dbReference type="CDD" id="cd06223">
    <property type="entry name" value="PRTases_typeI"/>
    <property type="match status" value="1"/>
</dbReference>
<dbReference type="CDD" id="cd00715">
    <property type="entry name" value="GPATase_N"/>
    <property type="match status" value="1"/>
</dbReference>
<sequence>MFLDKLNEECGVVGIYSNDETITAENIYFGLHSIQHRGQESAGILVNKDGAIKCYKEMGLVQDVFNESIIKELRGNIGIGHVRYSTTGESLASNAQPLDVDYTKGTFGFAHNGNLVNTDELKDQLVKEGYEFKTTNDSEVIGVLIKKYTKDNIVDGIKKTMETIKGAYAVVLTCEDKLIGMRDPHGLRPLVLGKNKNGYILGSESCVLNVLEGQIIRNIEPGEIVVINGDVVESYKTTPKKSALCSFEFVYFARPDSEIDNQSVYMSRLKAGKILARENKIDADLVVDVPDSGRIAAMGYSQESGIPFAEGLIKNRYVGRTFIEPTQERREMKVKLKLSPLKSTIEGKKIILVDDSIVRGTTMKNIVTLLKQAGVKEVHIRISSPSVTNPCYFGIDTPDKKNLIGANNSVESIRQVIGADSLSFLSLEGLNESCSDANLSLCTACFSGKYPMEIGN</sequence>
<keyword evidence="5 7" id="KW-0658">Purine biosynthesis</keyword>
<dbReference type="NCBIfam" id="TIGR01134">
    <property type="entry name" value="purF"/>
    <property type="match status" value="1"/>
</dbReference>
<dbReference type="Gene3D" id="3.60.20.10">
    <property type="entry name" value="Glutamine Phosphoribosylpyrophosphate, subunit 1, domain 1"/>
    <property type="match status" value="1"/>
</dbReference>
<evidence type="ECO:0000256" key="2">
    <source>
        <dbReference type="ARBA" id="ARBA00010138"/>
    </source>
</evidence>
<keyword evidence="4 7" id="KW-0808">Transferase</keyword>
<evidence type="ECO:0000256" key="10">
    <source>
        <dbReference type="PIRSR" id="PIRSR000485-2"/>
    </source>
</evidence>
<feature type="binding site" evidence="7 11">
    <location>
        <position position="442"/>
    </location>
    <ligand>
        <name>[4Fe-4S] cluster</name>
        <dbReference type="ChEBI" id="CHEBI:49883"/>
    </ligand>
</feature>
<dbReference type="SUPFAM" id="SSF56235">
    <property type="entry name" value="N-terminal nucleophile aminohydrolases (Ntn hydrolases)"/>
    <property type="match status" value="1"/>
</dbReference>
<feature type="binding site" evidence="7 10">
    <location>
        <position position="354"/>
    </location>
    <ligand>
        <name>Mg(2+)</name>
        <dbReference type="ChEBI" id="CHEBI:18420"/>
    </ligand>
</feature>
<feature type="binding site" evidence="7 11">
    <location>
        <position position="245"/>
    </location>
    <ligand>
        <name>[4Fe-4S] cluster</name>
        <dbReference type="ChEBI" id="CHEBI:49883"/>
    </ligand>
</feature>
<evidence type="ECO:0000313" key="14">
    <source>
        <dbReference type="Proteomes" id="UP000216024"/>
    </source>
</evidence>
<dbReference type="InterPro" id="IPR029055">
    <property type="entry name" value="Ntn_hydrolases_N"/>
</dbReference>
<reference evidence="13 14" key="1">
    <citation type="submission" date="2017-06" db="EMBL/GenBank/DDBJ databases">
        <title>Draft genome sequence of anaerobic fermentative bacterium Anaeromicrobium sediminis DY2726D isolated from West Pacific Ocean sediments.</title>
        <authorList>
            <person name="Zeng X."/>
        </authorList>
    </citation>
    <scope>NUCLEOTIDE SEQUENCE [LARGE SCALE GENOMIC DNA]</scope>
    <source>
        <strain evidence="13 14">DY2726D</strain>
    </source>
</reference>
<evidence type="ECO:0000256" key="6">
    <source>
        <dbReference type="ARBA" id="ARBA00022962"/>
    </source>
</evidence>
<dbReference type="GO" id="GO:0004044">
    <property type="term" value="F:amidophosphoribosyltransferase activity"/>
    <property type="evidence" value="ECO:0007669"/>
    <property type="project" value="UniProtKB-UniRule"/>
</dbReference>
<dbReference type="InterPro" id="IPR000836">
    <property type="entry name" value="PRTase_dom"/>
</dbReference>
<evidence type="ECO:0000256" key="5">
    <source>
        <dbReference type="ARBA" id="ARBA00022755"/>
    </source>
</evidence>
<evidence type="ECO:0000256" key="9">
    <source>
        <dbReference type="PIRSR" id="PIRSR000485-1"/>
    </source>
</evidence>
<dbReference type="GO" id="GO:0000287">
    <property type="term" value="F:magnesium ion binding"/>
    <property type="evidence" value="ECO:0007669"/>
    <property type="project" value="UniProtKB-UniRule"/>
</dbReference>
<accession>A0A267MIN0</accession>
<feature type="active site" description="Nucleophile" evidence="7 9">
    <location>
        <position position="10"/>
    </location>
</feature>
<comment type="similarity">
    <text evidence="2 7 8">In the C-terminal section; belongs to the purine/pyrimidine phosphoribosyltransferase family.</text>
</comment>
<comment type="caution">
    <text evidence="13">The sequence shown here is derived from an EMBL/GenBank/DDBJ whole genome shotgun (WGS) entry which is preliminary data.</text>
</comment>
<dbReference type="Gene3D" id="3.40.50.2020">
    <property type="match status" value="1"/>
</dbReference>
<comment type="function">
    <text evidence="7">Catalyzes the formation of phosphoribosylamine from phosphoribosylpyrophosphate (PRPP) and glutamine.</text>
</comment>